<gene>
    <name evidence="2" type="ORF">HRbin22_02540</name>
</gene>
<feature type="domain" description="DUF11" evidence="1">
    <location>
        <begin position="50"/>
        <end position="149"/>
    </location>
</feature>
<name>A0A2H5YA30_9CHLR</name>
<dbReference type="Gene3D" id="2.60.40.10">
    <property type="entry name" value="Immunoglobulins"/>
    <property type="match status" value="1"/>
</dbReference>
<evidence type="ECO:0000259" key="1">
    <source>
        <dbReference type="Pfam" id="PF01345"/>
    </source>
</evidence>
<organism evidence="2 3">
    <name type="scientific">Candidatus Thermoflexus japonica</name>
    <dbReference type="NCBI Taxonomy" id="2035417"/>
    <lineage>
        <taxon>Bacteria</taxon>
        <taxon>Bacillati</taxon>
        <taxon>Chloroflexota</taxon>
        <taxon>Thermoflexia</taxon>
        <taxon>Thermoflexales</taxon>
        <taxon>Thermoflexaceae</taxon>
        <taxon>Thermoflexus</taxon>
    </lineage>
</organism>
<dbReference type="Pfam" id="PF01345">
    <property type="entry name" value="DUF11"/>
    <property type="match status" value="1"/>
</dbReference>
<reference evidence="3" key="1">
    <citation type="submission" date="2017-09" db="EMBL/GenBank/DDBJ databases">
        <title>Metaegenomics of thermophilic ammonia-oxidizing enrichment culture.</title>
        <authorList>
            <person name="Kato S."/>
            <person name="Suzuki K."/>
        </authorList>
    </citation>
    <scope>NUCLEOTIDE SEQUENCE [LARGE SCALE GENOMIC DNA]</scope>
</reference>
<dbReference type="EMBL" id="BEHY01000143">
    <property type="protein sequence ID" value="GBD10273.1"/>
    <property type="molecule type" value="Genomic_DNA"/>
</dbReference>
<dbReference type="Proteomes" id="UP000236642">
    <property type="component" value="Unassembled WGS sequence"/>
</dbReference>
<dbReference type="InterPro" id="IPR013783">
    <property type="entry name" value="Ig-like_fold"/>
</dbReference>
<sequence length="171" mass="18628">MLQTDPDRTGELSFETQIHSPSISLGGDTRLSITIPLTAAVDLVAQGFLEPNPVVAGQPFTLSLAVENRGPSTARSVQITVTTPISTAVISCAPSCPPLTYPTLRPMEAISLTLQMRVDPDFVGFLEIPVAVASDTPEIDPVTNSYRFTLQVLTRFRYRVFMPVILRTDRP</sequence>
<proteinExistence type="predicted"/>
<dbReference type="AlphaFoldDB" id="A0A2H5YA30"/>
<protein>
    <recommendedName>
        <fullName evidence="1">DUF11 domain-containing protein</fullName>
    </recommendedName>
</protein>
<comment type="caution">
    <text evidence="2">The sequence shown here is derived from an EMBL/GenBank/DDBJ whole genome shotgun (WGS) entry which is preliminary data.</text>
</comment>
<accession>A0A2H5YA30</accession>
<evidence type="ECO:0000313" key="2">
    <source>
        <dbReference type="EMBL" id="GBD10273.1"/>
    </source>
</evidence>
<evidence type="ECO:0000313" key="3">
    <source>
        <dbReference type="Proteomes" id="UP000236642"/>
    </source>
</evidence>
<dbReference type="InterPro" id="IPR001434">
    <property type="entry name" value="OmcB-like_DUF11"/>
</dbReference>